<reference evidence="1 2" key="1">
    <citation type="journal article" date="2015" name="Genome Announc.">
        <title>Complete Genome Sequence of Cupriavidus basilensis 4G11, Isolated from the Oak Ridge Field Research Center Site.</title>
        <authorList>
            <person name="Ray J."/>
            <person name="Waters R.J."/>
            <person name="Skerker J.M."/>
            <person name="Kuehl J.V."/>
            <person name="Price M.N."/>
            <person name="Huang J."/>
            <person name="Chakraborty R."/>
            <person name="Arkin A.P."/>
            <person name="Deutschbauer A."/>
        </authorList>
    </citation>
    <scope>NUCLEOTIDE SEQUENCE [LARGE SCALE GENOMIC DNA]</scope>
    <source>
        <strain evidence="1">4G11</strain>
    </source>
</reference>
<name>A0A0C4YWT0_9BURK</name>
<organism evidence="1 2">
    <name type="scientific">Cupriavidus basilensis</name>
    <dbReference type="NCBI Taxonomy" id="68895"/>
    <lineage>
        <taxon>Bacteria</taxon>
        <taxon>Pseudomonadati</taxon>
        <taxon>Pseudomonadota</taxon>
        <taxon>Betaproteobacteria</taxon>
        <taxon>Burkholderiales</taxon>
        <taxon>Burkholderiaceae</taxon>
        <taxon>Cupriavidus</taxon>
    </lineage>
</organism>
<accession>A0A0C4YWT0</accession>
<protein>
    <submittedName>
        <fullName evidence="1">Uncharacterized protein</fullName>
    </submittedName>
</protein>
<gene>
    <name evidence="1" type="ORF">RR42_s3370</name>
</gene>
<proteinExistence type="predicted"/>
<evidence type="ECO:0000313" key="2">
    <source>
        <dbReference type="Proteomes" id="UP000031843"/>
    </source>
</evidence>
<sequence>MIGHEVGCPGRITGLKQLLSPPARAFQHCQIAMSALPFAHLNTQPPKQSFYERQGLNMLSGVYASCDCPLQVIDEGWRGFL</sequence>
<dbReference type="Proteomes" id="UP000031843">
    <property type="component" value="Chromosome secondary"/>
</dbReference>
<keyword evidence="2" id="KW-1185">Reference proteome</keyword>
<dbReference type="KEGG" id="cbw:RR42_s3370"/>
<evidence type="ECO:0000313" key="1">
    <source>
        <dbReference type="EMBL" id="AJG24946.1"/>
    </source>
</evidence>
<dbReference type="AlphaFoldDB" id="A0A0C4YWT0"/>
<dbReference type="EMBL" id="CP010537">
    <property type="protein sequence ID" value="AJG24946.1"/>
    <property type="molecule type" value="Genomic_DNA"/>
</dbReference>